<evidence type="ECO:0000259" key="5">
    <source>
        <dbReference type="Pfam" id="PF10531"/>
    </source>
</evidence>
<comment type="caution">
    <text evidence="7">The sequence shown here is derived from an EMBL/GenBank/DDBJ whole genome shotgun (WGS) entry which is preliminary data.</text>
</comment>
<feature type="domain" description="Soluble ligand binding" evidence="5">
    <location>
        <begin position="120"/>
        <end position="149"/>
    </location>
</feature>
<dbReference type="Pfam" id="PF25994">
    <property type="entry name" value="HH_AprE"/>
    <property type="match status" value="1"/>
</dbReference>
<evidence type="ECO:0000313" key="8">
    <source>
        <dbReference type="Proteomes" id="UP000033411"/>
    </source>
</evidence>
<protein>
    <submittedName>
        <fullName evidence="7">Uncharacterized protein</fullName>
    </submittedName>
</protein>
<dbReference type="PANTHER" id="PTHR33619:SF3">
    <property type="entry name" value="POLYSACCHARIDE EXPORT PROTEIN GFCE-RELATED"/>
    <property type="match status" value="1"/>
</dbReference>
<keyword evidence="8" id="KW-1185">Reference proteome</keyword>
<dbReference type="Proteomes" id="UP000033411">
    <property type="component" value="Unassembled WGS sequence"/>
</dbReference>
<dbReference type="InterPro" id="IPR049712">
    <property type="entry name" value="Poly_export"/>
</dbReference>
<evidence type="ECO:0000256" key="2">
    <source>
        <dbReference type="SAM" id="Coils"/>
    </source>
</evidence>
<dbReference type="InterPro" id="IPR019554">
    <property type="entry name" value="Soluble_ligand-bd"/>
</dbReference>
<feature type="domain" description="AprE-like long alpha-helical hairpin" evidence="6">
    <location>
        <begin position="166"/>
        <end position="344"/>
    </location>
</feature>
<dbReference type="STRING" id="1293439.WH87_08160"/>
<keyword evidence="1 3" id="KW-0732">Signal</keyword>
<dbReference type="Gene3D" id="3.10.560.10">
    <property type="entry name" value="Outer membrane lipoprotein wza domain like"/>
    <property type="match status" value="1"/>
</dbReference>
<feature type="chain" id="PRO_5002494717" evidence="3">
    <location>
        <begin position="30"/>
        <end position="428"/>
    </location>
</feature>
<organism evidence="7 8">
    <name type="scientific">Devosia epidermidihirudinis</name>
    <dbReference type="NCBI Taxonomy" id="1293439"/>
    <lineage>
        <taxon>Bacteria</taxon>
        <taxon>Pseudomonadati</taxon>
        <taxon>Pseudomonadota</taxon>
        <taxon>Alphaproteobacteria</taxon>
        <taxon>Hyphomicrobiales</taxon>
        <taxon>Devosiaceae</taxon>
        <taxon>Devosia</taxon>
    </lineage>
</organism>
<gene>
    <name evidence="7" type="ORF">WH87_08160</name>
</gene>
<dbReference type="InterPro" id="IPR058781">
    <property type="entry name" value="HH_AprE-like"/>
</dbReference>
<evidence type="ECO:0000256" key="1">
    <source>
        <dbReference type="ARBA" id="ARBA00022729"/>
    </source>
</evidence>
<evidence type="ECO:0000313" key="7">
    <source>
        <dbReference type="EMBL" id="KKC38847.1"/>
    </source>
</evidence>
<proteinExistence type="predicted"/>
<dbReference type="InterPro" id="IPR003715">
    <property type="entry name" value="Poly_export_N"/>
</dbReference>
<feature type="signal peptide" evidence="3">
    <location>
        <begin position="1"/>
        <end position="29"/>
    </location>
</feature>
<feature type="coiled-coil region" evidence="2">
    <location>
        <begin position="304"/>
        <end position="350"/>
    </location>
</feature>
<feature type="coiled-coil region" evidence="2">
    <location>
        <begin position="245"/>
        <end position="272"/>
    </location>
</feature>
<feature type="domain" description="Polysaccharide export protein N-terminal" evidence="4">
    <location>
        <begin position="34"/>
        <end position="114"/>
    </location>
</feature>
<accession>A0A0F5QCW0</accession>
<reference evidence="7 8" key="1">
    <citation type="submission" date="2015-03" db="EMBL/GenBank/DDBJ databases">
        <authorList>
            <person name="Lepp D."/>
            <person name="Hassan Y.I."/>
            <person name="Li X.-Z."/>
            <person name="Zhou T."/>
        </authorList>
    </citation>
    <scope>NUCLEOTIDE SEQUENCE [LARGE SCALE GENOMIC DNA]</scope>
    <source>
        <strain evidence="7 8">E84</strain>
    </source>
</reference>
<evidence type="ECO:0000256" key="3">
    <source>
        <dbReference type="SAM" id="SignalP"/>
    </source>
</evidence>
<dbReference type="PANTHER" id="PTHR33619">
    <property type="entry name" value="POLYSACCHARIDE EXPORT PROTEIN GFCE-RELATED"/>
    <property type="match status" value="1"/>
</dbReference>
<dbReference type="AlphaFoldDB" id="A0A0F5QCW0"/>
<dbReference type="Gene3D" id="3.30.1950.10">
    <property type="entry name" value="wza like domain"/>
    <property type="match status" value="1"/>
</dbReference>
<name>A0A0F5QCW0_9HYPH</name>
<dbReference type="GO" id="GO:0015159">
    <property type="term" value="F:polysaccharide transmembrane transporter activity"/>
    <property type="evidence" value="ECO:0007669"/>
    <property type="project" value="InterPro"/>
</dbReference>
<sequence>MFSFHKRASRQAALCGVLLASVSFGSVLAAPMSLAPLTKLRLTVVQFQPASGDYKRWDALGGDFAVAPDGSLTVPTLGAIDVAGLSAEQLGTLIAERLQAKLGLLDTPDASVQVLEYPPVYVVGSVSTPGEYAFRPGMTVMQALAVAGGEQRLDSAGGLSETIRLQADLTGFASDILRTTARLARLKTEFDRGSEIAFPPTLNASDPGISEIMEQERRIFDAHTNELSRQQTGLDQLGELYNAEIDALSQKSQAVDEQIARAEKQVESIQALVTSGSATTARLSDAERVLADLRSQRLDNVIATMTARENLNHSQRDLAKLQDEQQSAAAAQLQQEQANLEKLMLNQTSTMRMLRQSTEADANTTLARTAQMGLTYTIMRDKDGQSLSIDATEATPLLPGDLVKVSLQMQLPMGPTGGVAAATTSSQP</sequence>
<keyword evidence="2" id="KW-0175">Coiled coil</keyword>
<dbReference type="PATRIC" id="fig|1293439.3.peg.1202"/>
<evidence type="ECO:0000259" key="6">
    <source>
        <dbReference type="Pfam" id="PF25994"/>
    </source>
</evidence>
<evidence type="ECO:0000259" key="4">
    <source>
        <dbReference type="Pfam" id="PF02563"/>
    </source>
</evidence>
<dbReference type="Pfam" id="PF02563">
    <property type="entry name" value="Poly_export"/>
    <property type="match status" value="1"/>
</dbReference>
<dbReference type="EMBL" id="LANJ01000012">
    <property type="protein sequence ID" value="KKC38847.1"/>
    <property type="molecule type" value="Genomic_DNA"/>
</dbReference>
<dbReference type="Pfam" id="PF10531">
    <property type="entry name" value="SLBB"/>
    <property type="match status" value="1"/>
</dbReference>